<comment type="caution">
    <text evidence="1">The sequence shown here is derived from an EMBL/GenBank/DDBJ whole genome shotgun (WGS) entry which is preliminary data.</text>
</comment>
<protein>
    <submittedName>
        <fullName evidence="1">Protein belonging to Uncharacterized protein family UPF0090</fullName>
    </submittedName>
</protein>
<name>K1UAE9_9ZZZZ</name>
<gene>
    <name evidence="1" type="ORF">OBE_01461</name>
</gene>
<sequence length="66" mass="7610">MLVLWMQETQSGPFGPLFLLQISEKTRIARDTMKKVTETVRELALPVVEENGCKLWDVEYVREAGQ</sequence>
<accession>K1UAE9</accession>
<organism evidence="1">
    <name type="scientific">human gut metagenome</name>
    <dbReference type="NCBI Taxonomy" id="408170"/>
    <lineage>
        <taxon>unclassified sequences</taxon>
        <taxon>metagenomes</taxon>
        <taxon>organismal metagenomes</taxon>
    </lineage>
</organism>
<dbReference type="EMBL" id="AJWZ01000971">
    <property type="protein sequence ID" value="EKC75230.1"/>
    <property type="molecule type" value="Genomic_DNA"/>
</dbReference>
<dbReference type="AlphaFoldDB" id="K1UAE9"/>
<feature type="non-terminal residue" evidence="1">
    <location>
        <position position="66"/>
    </location>
</feature>
<evidence type="ECO:0000313" key="1">
    <source>
        <dbReference type="EMBL" id="EKC75230.1"/>
    </source>
</evidence>
<proteinExistence type="predicted"/>
<reference evidence="1" key="1">
    <citation type="journal article" date="2013" name="Environ. Microbiol.">
        <title>Microbiota from the distal guts of lean and obese adolescents exhibit partial functional redundancy besides clear differences in community structure.</title>
        <authorList>
            <person name="Ferrer M."/>
            <person name="Ruiz A."/>
            <person name="Lanza F."/>
            <person name="Haange S.B."/>
            <person name="Oberbach A."/>
            <person name="Till H."/>
            <person name="Bargiela R."/>
            <person name="Campoy C."/>
            <person name="Segura M.T."/>
            <person name="Richter M."/>
            <person name="von Bergen M."/>
            <person name="Seifert J."/>
            <person name="Suarez A."/>
        </authorList>
    </citation>
    <scope>NUCLEOTIDE SEQUENCE</scope>
</reference>